<keyword evidence="1" id="KW-1133">Transmembrane helix</keyword>
<organism evidence="2 3">
    <name type="scientific">Mycobacterium persicum</name>
    <dbReference type="NCBI Taxonomy" id="1487726"/>
    <lineage>
        <taxon>Bacteria</taxon>
        <taxon>Bacillati</taxon>
        <taxon>Actinomycetota</taxon>
        <taxon>Actinomycetes</taxon>
        <taxon>Mycobacteriales</taxon>
        <taxon>Mycobacteriaceae</taxon>
        <taxon>Mycobacterium</taxon>
    </lineage>
</organism>
<dbReference type="EMBL" id="UPHM01000152">
    <property type="protein sequence ID" value="VBA32258.1"/>
    <property type="molecule type" value="Genomic_DNA"/>
</dbReference>
<sequence length="121" mass="12503">MRARTPVQSGPANRNTLGISLALLGLSLMALAIFILLKPLGSSVFAVKFEEGYYPPGSEAVVQIARVAVIAATGLTAASSGLAASAVAIRPHPIVQLIGAFTMVALAPTLLLLWLDYGLAF</sequence>
<evidence type="ECO:0000313" key="3">
    <source>
        <dbReference type="Proteomes" id="UP000271464"/>
    </source>
</evidence>
<accession>A0ABY6RS72</accession>
<protein>
    <recommendedName>
        <fullName evidence="4">ABC transporter permease</fullName>
    </recommendedName>
</protein>
<evidence type="ECO:0008006" key="4">
    <source>
        <dbReference type="Google" id="ProtNLM"/>
    </source>
</evidence>
<keyword evidence="3" id="KW-1185">Reference proteome</keyword>
<feature type="transmembrane region" description="Helical" evidence="1">
    <location>
        <begin position="94"/>
        <end position="115"/>
    </location>
</feature>
<gene>
    <name evidence="2" type="ORF">LAUMK4_05707</name>
</gene>
<dbReference type="Proteomes" id="UP000271464">
    <property type="component" value="Unassembled WGS sequence"/>
</dbReference>
<proteinExistence type="predicted"/>
<reference evidence="2 3" key="1">
    <citation type="submission" date="2018-09" db="EMBL/GenBank/DDBJ databases">
        <authorList>
            <person name="Tagini F."/>
        </authorList>
    </citation>
    <scope>NUCLEOTIDE SEQUENCE [LARGE SCALE GENOMIC DNA]</scope>
    <source>
        <strain evidence="2 3">MK4</strain>
    </source>
</reference>
<evidence type="ECO:0000313" key="2">
    <source>
        <dbReference type="EMBL" id="VBA32258.1"/>
    </source>
</evidence>
<comment type="caution">
    <text evidence="2">The sequence shown here is derived from an EMBL/GenBank/DDBJ whole genome shotgun (WGS) entry which is preliminary data.</text>
</comment>
<keyword evidence="1" id="KW-0812">Transmembrane</keyword>
<feature type="transmembrane region" description="Helical" evidence="1">
    <location>
        <begin position="21"/>
        <end position="40"/>
    </location>
</feature>
<keyword evidence="1" id="KW-0472">Membrane</keyword>
<evidence type="ECO:0000256" key="1">
    <source>
        <dbReference type="SAM" id="Phobius"/>
    </source>
</evidence>
<feature type="transmembrane region" description="Helical" evidence="1">
    <location>
        <begin position="60"/>
        <end position="82"/>
    </location>
</feature>
<name>A0ABY6RS72_9MYCO</name>